<keyword evidence="1" id="KW-0472">Membrane</keyword>
<evidence type="ECO:0000256" key="1">
    <source>
        <dbReference type="SAM" id="Phobius"/>
    </source>
</evidence>
<dbReference type="EMBL" id="SJPM01000009">
    <property type="protein sequence ID" value="TWT93608.1"/>
    <property type="molecule type" value="Genomic_DNA"/>
</dbReference>
<evidence type="ECO:0008006" key="4">
    <source>
        <dbReference type="Google" id="ProtNLM"/>
    </source>
</evidence>
<dbReference type="PANTHER" id="PTHR35519">
    <property type="entry name" value="MEMBRANE PROTEINS"/>
    <property type="match status" value="1"/>
</dbReference>
<feature type="transmembrane region" description="Helical" evidence="1">
    <location>
        <begin position="110"/>
        <end position="139"/>
    </location>
</feature>
<protein>
    <recommendedName>
        <fullName evidence="4">DUF4112 domain-containing protein</fullName>
    </recommendedName>
</protein>
<evidence type="ECO:0000313" key="3">
    <source>
        <dbReference type="Proteomes" id="UP000316213"/>
    </source>
</evidence>
<feature type="transmembrane region" description="Helical" evidence="1">
    <location>
        <begin position="24"/>
        <end position="49"/>
    </location>
</feature>
<reference evidence="2 3" key="1">
    <citation type="submission" date="2019-02" db="EMBL/GenBank/DDBJ databases">
        <title>Deep-cultivation of Planctomycetes and their phenomic and genomic characterization uncovers novel biology.</title>
        <authorList>
            <person name="Wiegand S."/>
            <person name="Jogler M."/>
            <person name="Boedeker C."/>
            <person name="Pinto D."/>
            <person name="Vollmers J."/>
            <person name="Rivas-Marin E."/>
            <person name="Kohn T."/>
            <person name="Peeters S.H."/>
            <person name="Heuer A."/>
            <person name="Rast P."/>
            <person name="Oberbeckmann S."/>
            <person name="Bunk B."/>
            <person name="Jeske O."/>
            <person name="Meyerdierks A."/>
            <person name="Storesund J.E."/>
            <person name="Kallscheuer N."/>
            <person name="Luecker S."/>
            <person name="Lage O.M."/>
            <person name="Pohl T."/>
            <person name="Merkel B.J."/>
            <person name="Hornburger P."/>
            <person name="Mueller R.-W."/>
            <person name="Bruemmer F."/>
            <person name="Labrenz M."/>
            <person name="Spormann A.M."/>
            <person name="Op Den Camp H."/>
            <person name="Overmann J."/>
            <person name="Amann R."/>
            <person name="Jetten M.S.M."/>
            <person name="Mascher T."/>
            <person name="Medema M.H."/>
            <person name="Devos D.P."/>
            <person name="Kaster A.-K."/>
            <person name="Ovreas L."/>
            <person name="Rohde M."/>
            <person name="Galperin M.Y."/>
            <person name="Jogler C."/>
        </authorList>
    </citation>
    <scope>NUCLEOTIDE SEQUENCE [LARGE SCALE GENOMIC DNA]</scope>
    <source>
        <strain evidence="2 3">Pla100</strain>
    </source>
</reference>
<evidence type="ECO:0000313" key="2">
    <source>
        <dbReference type="EMBL" id="TWT93608.1"/>
    </source>
</evidence>
<keyword evidence="3" id="KW-1185">Reference proteome</keyword>
<organism evidence="2 3">
    <name type="scientific">Neorhodopirellula pilleata</name>
    <dbReference type="NCBI Taxonomy" id="2714738"/>
    <lineage>
        <taxon>Bacteria</taxon>
        <taxon>Pseudomonadati</taxon>
        <taxon>Planctomycetota</taxon>
        <taxon>Planctomycetia</taxon>
        <taxon>Pirellulales</taxon>
        <taxon>Pirellulaceae</taxon>
        <taxon>Neorhodopirellula</taxon>
    </lineage>
</organism>
<accession>A0A5C6A2X6</accession>
<dbReference type="Proteomes" id="UP000316213">
    <property type="component" value="Unassembled WGS sequence"/>
</dbReference>
<feature type="transmembrane region" description="Helical" evidence="1">
    <location>
        <begin position="69"/>
        <end position="89"/>
    </location>
</feature>
<dbReference type="PANTHER" id="PTHR35519:SF2">
    <property type="entry name" value="PH DOMAIN PROTEIN"/>
    <property type="match status" value="1"/>
</dbReference>
<dbReference type="OrthoDB" id="513552at2"/>
<keyword evidence="1" id="KW-0812">Transmembrane</keyword>
<comment type="caution">
    <text evidence="2">The sequence shown here is derived from an EMBL/GenBank/DDBJ whole genome shotgun (WGS) entry which is preliminary data.</text>
</comment>
<gene>
    <name evidence="2" type="ORF">Pla100_41260</name>
</gene>
<name>A0A5C6A2X6_9BACT</name>
<dbReference type="AlphaFoldDB" id="A0A5C6A2X6"/>
<dbReference type="Pfam" id="PF13430">
    <property type="entry name" value="DUF4112"/>
    <property type="match status" value="1"/>
</dbReference>
<keyword evidence="1" id="KW-1133">Transmembrane helix</keyword>
<proteinExistence type="predicted"/>
<sequence>MRWVDQFSRLLDTKYRIPGTRIRFGLDFLLGLLPGAGDGLSLAMSGILIATMAKNGASSRLVLRMLGNVVVDAIVGTIPIAGNVFDLFFRANTRNLDLMREFYVEEKHKGSAWPILLGIFVVLATVFAIVLVIVAAIFARVWDWLTSIGAS</sequence>
<dbReference type="InterPro" id="IPR025187">
    <property type="entry name" value="DUF4112"/>
</dbReference>